<evidence type="ECO:0000313" key="3">
    <source>
        <dbReference type="Proteomes" id="UP001465755"/>
    </source>
</evidence>
<evidence type="ECO:0000313" key="2">
    <source>
        <dbReference type="EMBL" id="KAK9799816.1"/>
    </source>
</evidence>
<gene>
    <name evidence="2" type="ORF">WJX73_003553</name>
</gene>
<feature type="compositionally biased region" description="Low complexity" evidence="1">
    <location>
        <begin position="18"/>
        <end position="29"/>
    </location>
</feature>
<dbReference type="Proteomes" id="UP001465755">
    <property type="component" value="Unassembled WGS sequence"/>
</dbReference>
<organism evidence="2 3">
    <name type="scientific">Symbiochloris irregularis</name>
    <dbReference type="NCBI Taxonomy" id="706552"/>
    <lineage>
        <taxon>Eukaryota</taxon>
        <taxon>Viridiplantae</taxon>
        <taxon>Chlorophyta</taxon>
        <taxon>core chlorophytes</taxon>
        <taxon>Trebouxiophyceae</taxon>
        <taxon>Trebouxiales</taxon>
        <taxon>Trebouxiaceae</taxon>
        <taxon>Symbiochloris</taxon>
    </lineage>
</organism>
<accession>A0AAW1NXQ4</accession>
<keyword evidence="3" id="KW-1185">Reference proteome</keyword>
<dbReference type="AlphaFoldDB" id="A0AAW1NXQ4"/>
<sequence length="309" mass="33491">MAEVISRAYAVLDTSALTSGSSGSRTGGVSNQGGIDSKRGGAKGNASTNIGGRLDVRRQIEDFNVVASLTDNTVRDYDAAPWLKDALLTADKKISSHLHLGAGYDLGAQNAFATVTGNNTVNGKQVVASGTWFQRGNQVRTEAVVRIDGRSSLWGVHTFNSSSNLLNSTFYNLKERQGFVIRPFYIPVAASAVRYSLHKDGYEIEPAVDLNTQEPYLSVGKQHDKYHFKGSYAFKEQYALLEVGYARQAPVLLGPDTERNLVKEIGYNIGRRHYGSDTPVVKGFVKGPLGTHRVGPLSIGFIFGKSVDV</sequence>
<dbReference type="EMBL" id="JALJOQ010000086">
    <property type="protein sequence ID" value="KAK9799816.1"/>
    <property type="molecule type" value="Genomic_DNA"/>
</dbReference>
<name>A0AAW1NXQ4_9CHLO</name>
<reference evidence="2 3" key="1">
    <citation type="journal article" date="2024" name="Nat. Commun.">
        <title>Phylogenomics reveals the evolutionary origins of lichenization in chlorophyte algae.</title>
        <authorList>
            <person name="Puginier C."/>
            <person name="Libourel C."/>
            <person name="Otte J."/>
            <person name="Skaloud P."/>
            <person name="Haon M."/>
            <person name="Grisel S."/>
            <person name="Petersen M."/>
            <person name="Berrin J.G."/>
            <person name="Delaux P.M."/>
            <person name="Dal Grande F."/>
            <person name="Keller J."/>
        </authorList>
    </citation>
    <scope>NUCLEOTIDE SEQUENCE [LARGE SCALE GENOMIC DNA]</scope>
    <source>
        <strain evidence="2 3">SAG 2036</strain>
    </source>
</reference>
<proteinExistence type="predicted"/>
<comment type="caution">
    <text evidence="2">The sequence shown here is derived from an EMBL/GenBank/DDBJ whole genome shotgun (WGS) entry which is preliminary data.</text>
</comment>
<evidence type="ECO:0000256" key="1">
    <source>
        <dbReference type="SAM" id="MobiDB-lite"/>
    </source>
</evidence>
<protein>
    <submittedName>
        <fullName evidence="2">Uncharacterized protein</fullName>
    </submittedName>
</protein>
<feature type="region of interest" description="Disordered" evidence="1">
    <location>
        <begin position="18"/>
        <end position="50"/>
    </location>
</feature>